<organism evidence="1">
    <name type="scientific">marine sediment metagenome</name>
    <dbReference type="NCBI Taxonomy" id="412755"/>
    <lineage>
        <taxon>unclassified sequences</taxon>
        <taxon>metagenomes</taxon>
        <taxon>ecological metagenomes</taxon>
    </lineage>
</organism>
<sequence length="75" mass="8314">MRGESHLTASFMISLPTIMALFNMAPDTMTNVMGYLLGGVLLGCLLPDVDASDAICWLEENRSKPWIKIKKKKVT</sequence>
<dbReference type="EMBL" id="BART01027845">
    <property type="protein sequence ID" value="GAG97993.1"/>
    <property type="molecule type" value="Genomic_DNA"/>
</dbReference>
<dbReference type="AlphaFoldDB" id="X1CPF0"/>
<reference evidence="1" key="1">
    <citation type="journal article" date="2014" name="Front. Microbiol.">
        <title>High frequency of phylogenetically diverse reductive dehalogenase-homologous genes in deep subseafloor sedimentary metagenomes.</title>
        <authorList>
            <person name="Kawai M."/>
            <person name="Futagami T."/>
            <person name="Toyoda A."/>
            <person name="Takaki Y."/>
            <person name="Nishi S."/>
            <person name="Hori S."/>
            <person name="Arai W."/>
            <person name="Tsubouchi T."/>
            <person name="Morono Y."/>
            <person name="Uchiyama I."/>
            <person name="Ito T."/>
            <person name="Fujiyama A."/>
            <person name="Inagaki F."/>
            <person name="Takami H."/>
        </authorList>
    </citation>
    <scope>NUCLEOTIDE SEQUENCE</scope>
    <source>
        <strain evidence="1">Expedition CK06-06</strain>
    </source>
</reference>
<name>X1CPF0_9ZZZZ</name>
<protein>
    <submittedName>
        <fullName evidence="1">Uncharacterized protein</fullName>
    </submittedName>
</protein>
<gene>
    <name evidence="1" type="ORF">S01H4_49252</name>
</gene>
<proteinExistence type="predicted"/>
<accession>X1CPF0</accession>
<comment type="caution">
    <text evidence="1">The sequence shown here is derived from an EMBL/GenBank/DDBJ whole genome shotgun (WGS) entry which is preliminary data.</text>
</comment>
<evidence type="ECO:0000313" key="1">
    <source>
        <dbReference type="EMBL" id="GAG97993.1"/>
    </source>
</evidence>